<gene>
    <name evidence="2" type="ORF">F8M41_025808</name>
</gene>
<dbReference type="Proteomes" id="UP000439903">
    <property type="component" value="Unassembled WGS sequence"/>
</dbReference>
<accession>A0A8H4ET66</accession>
<dbReference type="EMBL" id="WTPW01000095">
    <property type="protein sequence ID" value="KAF0548795.1"/>
    <property type="molecule type" value="Genomic_DNA"/>
</dbReference>
<comment type="caution">
    <text evidence="2">The sequence shown here is derived from an EMBL/GenBank/DDBJ whole genome shotgun (WGS) entry which is preliminary data.</text>
</comment>
<evidence type="ECO:0000313" key="3">
    <source>
        <dbReference type="Proteomes" id="UP000439903"/>
    </source>
</evidence>
<evidence type="ECO:0000313" key="2">
    <source>
        <dbReference type="EMBL" id="KAF0548795.1"/>
    </source>
</evidence>
<evidence type="ECO:0000256" key="1">
    <source>
        <dbReference type="SAM" id="MobiDB-lite"/>
    </source>
</evidence>
<feature type="compositionally biased region" description="Basic and acidic residues" evidence="1">
    <location>
        <begin position="1"/>
        <end position="25"/>
    </location>
</feature>
<keyword evidence="3" id="KW-1185">Reference proteome</keyword>
<feature type="region of interest" description="Disordered" evidence="1">
    <location>
        <begin position="1"/>
        <end position="74"/>
    </location>
</feature>
<name>A0A8H4ET66_GIGMA</name>
<proteinExistence type="predicted"/>
<feature type="compositionally biased region" description="Basic and acidic residues" evidence="1">
    <location>
        <begin position="60"/>
        <end position="74"/>
    </location>
</feature>
<reference evidence="2 3" key="1">
    <citation type="journal article" date="2019" name="Environ. Microbiol.">
        <title>At the nexus of three kingdoms: the genome of the mycorrhizal fungus Gigaspora margarita provides insights into plant, endobacterial and fungal interactions.</title>
        <authorList>
            <person name="Venice F."/>
            <person name="Ghignone S."/>
            <person name="Salvioli di Fossalunga A."/>
            <person name="Amselem J."/>
            <person name="Novero M."/>
            <person name="Xianan X."/>
            <person name="Sedzielewska Toro K."/>
            <person name="Morin E."/>
            <person name="Lipzen A."/>
            <person name="Grigoriev I.V."/>
            <person name="Henrissat B."/>
            <person name="Martin F.M."/>
            <person name="Bonfante P."/>
        </authorList>
    </citation>
    <scope>NUCLEOTIDE SEQUENCE [LARGE SCALE GENOMIC DNA]</scope>
    <source>
        <strain evidence="2 3">BEG34</strain>
    </source>
</reference>
<sequence length="74" mass="8446">MSSYNEEKFQKEEVREGDETHDKQTDTPADPQDALAASHGTRENRAQNFSVISGPGREYQATEKRHTEHSGLWK</sequence>
<protein>
    <submittedName>
        <fullName evidence="2">Uncharacterized protein</fullName>
    </submittedName>
</protein>
<organism evidence="2 3">
    <name type="scientific">Gigaspora margarita</name>
    <dbReference type="NCBI Taxonomy" id="4874"/>
    <lineage>
        <taxon>Eukaryota</taxon>
        <taxon>Fungi</taxon>
        <taxon>Fungi incertae sedis</taxon>
        <taxon>Mucoromycota</taxon>
        <taxon>Glomeromycotina</taxon>
        <taxon>Glomeromycetes</taxon>
        <taxon>Diversisporales</taxon>
        <taxon>Gigasporaceae</taxon>
        <taxon>Gigaspora</taxon>
    </lineage>
</organism>
<dbReference type="AlphaFoldDB" id="A0A8H4ET66"/>